<dbReference type="AlphaFoldDB" id="A0A9P3GGQ1"/>
<keyword evidence="2" id="KW-1133">Transmembrane helix</keyword>
<evidence type="ECO:0000313" key="5">
    <source>
        <dbReference type="Proteomes" id="UP000703269"/>
    </source>
</evidence>
<gene>
    <name evidence="4" type="ORF">PsYK624_118590</name>
</gene>
<evidence type="ECO:0000256" key="2">
    <source>
        <dbReference type="SAM" id="Phobius"/>
    </source>
</evidence>
<feature type="transmembrane region" description="Helical" evidence="2">
    <location>
        <begin position="127"/>
        <end position="150"/>
    </location>
</feature>
<keyword evidence="2" id="KW-0472">Membrane</keyword>
<feature type="transmembrane region" description="Helical" evidence="2">
    <location>
        <begin position="184"/>
        <end position="212"/>
    </location>
</feature>
<feature type="domain" description="DUF6535" evidence="3">
    <location>
        <begin position="27"/>
        <end position="214"/>
    </location>
</feature>
<feature type="transmembrane region" description="Helical" evidence="2">
    <location>
        <begin position="51"/>
        <end position="71"/>
    </location>
</feature>
<dbReference type="OrthoDB" id="3185525at2759"/>
<keyword evidence="2" id="KW-0812">Transmembrane</keyword>
<protein>
    <recommendedName>
        <fullName evidence="3">DUF6535 domain-containing protein</fullName>
    </recommendedName>
</protein>
<dbReference type="EMBL" id="BPQB01000051">
    <property type="protein sequence ID" value="GJE95673.1"/>
    <property type="molecule type" value="Genomic_DNA"/>
</dbReference>
<dbReference type="Pfam" id="PF20153">
    <property type="entry name" value="DUF6535"/>
    <property type="match status" value="1"/>
</dbReference>
<feature type="transmembrane region" description="Helical" evidence="2">
    <location>
        <begin position="218"/>
        <end position="243"/>
    </location>
</feature>
<evidence type="ECO:0000256" key="1">
    <source>
        <dbReference type="SAM" id="MobiDB-lite"/>
    </source>
</evidence>
<dbReference type="Proteomes" id="UP000703269">
    <property type="component" value="Unassembled WGS sequence"/>
</dbReference>
<evidence type="ECO:0000259" key="3">
    <source>
        <dbReference type="Pfam" id="PF20153"/>
    </source>
</evidence>
<feature type="transmembrane region" description="Helical" evidence="2">
    <location>
        <begin position="255"/>
        <end position="273"/>
    </location>
</feature>
<dbReference type="InterPro" id="IPR045338">
    <property type="entry name" value="DUF6535"/>
</dbReference>
<accession>A0A9P3GGQ1</accession>
<proteinExistence type="predicted"/>
<reference evidence="4 5" key="1">
    <citation type="submission" date="2021-08" db="EMBL/GenBank/DDBJ databases">
        <title>Draft Genome Sequence of Phanerochaete sordida strain YK-624.</title>
        <authorList>
            <person name="Mori T."/>
            <person name="Dohra H."/>
            <person name="Suzuki T."/>
            <person name="Kawagishi H."/>
            <person name="Hirai H."/>
        </authorList>
    </citation>
    <scope>NUCLEOTIDE SEQUENCE [LARGE SCALE GENOMIC DNA]</scope>
    <source>
        <strain evidence="4 5">YK-624</strain>
    </source>
</reference>
<feature type="region of interest" description="Disordered" evidence="1">
    <location>
        <begin position="1"/>
        <end position="24"/>
    </location>
</feature>
<name>A0A9P3GGQ1_9APHY</name>
<evidence type="ECO:0000313" key="4">
    <source>
        <dbReference type="EMBL" id="GJE95673.1"/>
    </source>
</evidence>
<sequence>MESVGGIPGKRSPKDARAGDASGLSGWDGIEAHVEENDQGKMKGYSEDIDGLLVFAGLFSAILTAFVVQTYPMLQPSSTDLTNQLLAANNRMLVEGFSSILTQAAFKPPPTLVLDEPLPFQPTPSARWINCLFFVSLVLSLAAALFGILVKQWVREYMQWVSPLASPRENVLVRQYRFESWEAWNVATVISTVPALLEVAMIMFLIGVIILLWTLDDVVAACVTAVTAAFLFVIAVFTILPIFSRRCPYKSPTAWALVVAWTFIAQFATYSLASSKIYAGLLRHRWSKFIETRTWRRGGSGFFRTIRSTLHALALELVLGRSDRRFRPGERVRWARLPVGWRDVDLFSCRSASLRLGAWKPKPEEALEVVGEILPLRESNESQQAVRTAQKAAEDLIVDVGESSLLLRALSWVTKSSQNVYVVTYIEQCSHVEHAFHGRGLACLLHLVNKAYLGSPNSPAPGFEEWRLFLLQFILGRNKHPVSSGLLLKAFQLAIDDYRVTVSADGLAFSEGYTMVTDYESLLMNYFPSDFRPWDKDRLEMFIFTATLWLGRRSLSHAPSEITTTILEKLTKAADVLSTGTTVQSAAKDGEEQDDSSVQVRVDHLDLLWELCGEQVTLSERYAPKYRRLLHALEKAYTRDTLCGDQLAIQKSLHKQLETAHDGGTCEFNGCRWIGHVSQSPTHYAECSLLAKGAKPASYASKLWRKAARLVVNIIRMRRRSRYTRRLRLKRVVWAIIFTHRLNRMLPESAVSSPLRTHFPWPALPLRHDTVTDLEAADSSSPNPVRKSLKEKMQERIVVPILNAGEMVMASPVRGTRSGP</sequence>
<organism evidence="4 5">
    <name type="scientific">Phanerochaete sordida</name>
    <dbReference type="NCBI Taxonomy" id="48140"/>
    <lineage>
        <taxon>Eukaryota</taxon>
        <taxon>Fungi</taxon>
        <taxon>Dikarya</taxon>
        <taxon>Basidiomycota</taxon>
        <taxon>Agaricomycotina</taxon>
        <taxon>Agaricomycetes</taxon>
        <taxon>Polyporales</taxon>
        <taxon>Phanerochaetaceae</taxon>
        <taxon>Phanerochaete</taxon>
    </lineage>
</organism>
<comment type="caution">
    <text evidence="4">The sequence shown here is derived from an EMBL/GenBank/DDBJ whole genome shotgun (WGS) entry which is preliminary data.</text>
</comment>
<keyword evidence="5" id="KW-1185">Reference proteome</keyword>